<feature type="region of interest" description="Disordered" evidence="1">
    <location>
        <begin position="1"/>
        <end position="42"/>
    </location>
</feature>
<proteinExistence type="predicted"/>
<accession>A0AAV2ERW1</accession>
<feature type="compositionally biased region" description="Acidic residues" evidence="1">
    <location>
        <begin position="12"/>
        <end position="24"/>
    </location>
</feature>
<organism evidence="2 3">
    <name type="scientific">Linum trigynum</name>
    <dbReference type="NCBI Taxonomy" id="586398"/>
    <lineage>
        <taxon>Eukaryota</taxon>
        <taxon>Viridiplantae</taxon>
        <taxon>Streptophyta</taxon>
        <taxon>Embryophyta</taxon>
        <taxon>Tracheophyta</taxon>
        <taxon>Spermatophyta</taxon>
        <taxon>Magnoliopsida</taxon>
        <taxon>eudicotyledons</taxon>
        <taxon>Gunneridae</taxon>
        <taxon>Pentapetalae</taxon>
        <taxon>rosids</taxon>
        <taxon>fabids</taxon>
        <taxon>Malpighiales</taxon>
        <taxon>Linaceae</taxon>
        <taxon>Linum</taxon>
    </lineage>
</organism>
<keyword evidence="3" id="KW-1185">Reference proteome</keyword>
<gene>
    <name evidence="2" type="ORF">LTRI10_LOCUS29626</name>
</gene>
<name>A0AAV2ERW1_9ROSI</name>
<evidence type="ECO:0000313" key="3">
    <source>
        <dbReference type="Proteomes" id="UP001497516"/>
    </source>
</evidence>
<dbReference type="PANTHER" id="PTHR46328">
    <property type="entry name" value="FAR-RED IMPAIRED RESPONSIVE (FAR1) FAMILY PROTEIN-RELATED"/>
    <property type="match status" value="1"/>
</dbReference>
<dbReference type="Proteomes" id="UP001497516">
    <property type="component" value="Chromosome 5"/>
</dbReference>
<sequence>MEEEEHPCNNAIEDDLESLEETGETDNGIPNGETTGMEDAILDPPKIGQIFNDFEEAYNFYNDYARAWGFSVRLSKKVRNSQGEVPTRVFVCSAGDIEPPCS</sequence>
<dbReference type="AlphaFoldDB" id="A0AAV2ERW1"/>
<reference evidence="2 3" key="1">
    <citation type="submission" date="2024-04" db="EMBL/GenBank/DDBJ databases">
        <authorList>
            <person name="Fracassetti M."/>
        </authorList>
    </citation>
    <scope>NUCLEOTIDE SEQUENCE [LARGE SCALE GENOMIC DNA]</scope>
</reference>
<dbReference type="PANTHER" id="PTHR46328:SF26">
    <property type="entry name" value="FAR1 DNA-BINDING DOMAIN PROTEIN"/>
    <property type="match status" value="1"/>
</dbReference>
<protein>
    <recommendedName>
        <fullName evidence="4">Protein FAR1-RELATED SEQUENCE</fullName>
    </recommendedName>
</protein>
<evidence type="ECO:0000256" key="1">
    <source>
        <dbReference type="SAM" id="MobiDB-lite"/>
    </source>
</evidence>
<evidence type="ECO:0000313" key="2">
    <source>
        <dbReference type="EMBL" id="CAL1388713.1"/>
    </source>
</evidence>
<evidence type="ECO:0008006" key="4">
    <source>
        <dbReference type="Google" id="ProtNLM"/>
    </source>
</evidence>
<dbReference type="EMBL" id="OZ034818">
    <property type="protein sequence ID" value="CAL1388713.1"/>
    <property type="molecule type" value="Genomic_DNA"/>
</dbReference>